<proteinExistence type="predicted"/>
<dbReference type="PANTHER" id="PTHR32060">
    <property type="entry name" value="TAIL-SPECIFIC PROTEASE"/>
    <property type="match status" value="1"/>
</dbReference>
<dbReference type="PANTHER" id="PTHR32060:SF22">
    <property type="entry name" value="CARBOXYL-TERMINAL-PROCESSING PEPTIDASE 3, CHLOROPLASTIC"/>
    <property type="match status" value="1"/>
</dbReference>
<dbReference type="InterPro" id="IPR005151">
    <property type="entry name" value="Tail-specific_protease"/>
</dbReference>
<name>A0A560GAC7_9PROT</name>
<evidence type="ECO:0000313" key="3">
    <source>
        <dbReference type="Proteomes" id="UP000316545"/>
    </source>
</evidence>
<dbReference type="GO" id="GO:0008236">
    <property type="term" value="F:serine-type peptidase activity"/>
    <property type="evidence" value="ECO:0007669"/>
    <property type="project" value="InterPro"/>
</dbReference>
<reference evidence="2 3" key="1">
    <citation type="submission" date="2019-06" db="EMBL/GenBank/DDBJ databases">
        <title>Genomic Encyclopedia of Type Strains, Phase IV (KMG-V): Genome sequencing to study the core and pangenomes of soil and plant-associated prokaryotes.</title>
        <authorList>
            <person name="Whitman W."/>
        </authorList>
    </citation>
    <scope>NUCLEOTIDE SEQUENCE [LARGE SCALE GENOMIC DNA]</scope>
    <source>
        <strain evidence="2 3">BR 11865</strain>
    </source>
</reference>
<evidence type="ECO:0000313" key="2">
    <source>
        <dbReference type="EMBL" id="TWB30846.1"/>
    </source>
</evidence>
<dbReference type="InterPro" id="IPR029045">
    <property type="entry name" value="ClpP/crotonase-like_dom_sf"/>
</dbReference>
<evidence type="ECO:0000259" key="1">
    <source>
        <dbReference type="Pfam" id="PF03572"/>
    </source>
</evidence>
<dbReference type="Pfam" id="PF03572">
    <property type="entry name" value="Peptidase_S41"/>
    <property type="match status" value="1"/>
</dbReference>
<sequence>MRHASGMPMGRRVRALALLCGSTLGALALGVLTSGVLALVPPPATAQPAVQASYSPDQVLADLDMLYQRLKADAFDLYAFTPEAEMDSLYQTLRAGITGPMTRTEAEARFQRLVAMAHQGHARVEGVYGAWAAYRKAEGRAFPFMVRIRDGRLHIAANLSDVPHLPRGSEILAIDGVPAARWLERTRAHVSAETTALADSILEYDFPMYLWVEVGARSGFKVRVKTADGDAFDTDVAARTASEIAAVASRQPPRLDLEHPLRDARILANGVGYLRPGPFYNEAARTGADEWDVTAFRTFINNAFGMFAAKDVHRLIIDLRGNPGGDSLFSDVMVSWIADRPYRFFSSFKIRVSADAVTANQDRILHDAVAAGPISRRFADLYATAHPGVVVDFTLPETQPNPGGRFQGTVYALIDRHTYSNGVAVAATIQDYGFGKVLGEATTDMATAYGAMERFTLPATGITVGFPKAHIVRPNGDTRPRGVTPDIAIPAPLIETPDDAMLQRAAEIAATGPARH</sequence>
<dbReference type="AlphaFoldDB" id="A0A560GAC7"/>
<dbReference type="GO" id="GO:0004175">
    <property type="term" value="F:endopeptidase activity"/>
    <property type="evidence" value="ECO:0007669"/>
    <property type="project" value="TreeGrafter"/>
</dbReference>
<dbReference type="SUPFAM" id="SSF52096">
    <property type="entry name" value="ClpP/crotonase"/>
    <property type="match status" value="1"/>
</dbReference>
<comment type="caution">
    <text evidence="2">The sequence shown here is derived from an EMBL/GenBank/DDBJ whole genome shotgun (WGS) entry which is preliminary data.</text>
</comment>
<keyword evidence="3" id="KW-1185">Reference proteome</keyword>
<dbReference type="Proteomes" id="UP000316545">
    <property type="component" value="Unassembled WGS sequence"/>
</dbReference>
<dbReference type="Gene3D" id="3.90.226.10">
    <property type="entry name" value="2-enoyl-CoA Hydratase, Chain A, domain 1"/>
    <property type="match status" value="1"/>
</dbReference>
<feature type="domain" description="Tail specific protease" evidence="1">
    <location>
        <begin position="299"/>
        <end position="488"/>
    </location>
</feature>
<dbReference type="RefSeq" id="WP_145615639.1">
    <property type="nucleotide sequence ID" value="NZ_VITO01000002.1"/>
</dbReference>
<accession>A0A560GAC7</accession>
<dbReference type="GO" id="GO:0006508">
    <property type="term" value="P:proteolysis"/>
    <property type="evidence" value="ECO:0007669"/>
    <property type="project" value="InterPro"/>
</dbReference>
<protein>
    <submittedName>
        <fullName evidence="2">Peptidase S41-like protein</fullName>
    </submittedName>
</protein>
<gene>
    <name evidence="2" type="ORF">FBZ88_102412</name>
</gene>
<dbReference type="EMBL" id="VITO01000002">
    <property type="protein sequence ID" value="TWB30846.1"/>
    <property type="molecule type" value="Genomic_DNA"/>
</dbReference>
<organism evidence="2 3">
    <name type="scientific">Nitrospirillum amazonense</name>
    <dbReference type="NCBI Taxonomy" id="28077"/>
    <lineage>
        <taxon>Bacteria</taxon>
        <taxon>Pseudomonadati</taxon>
        <taxon>Pseudomonadota</taxon>
        <taxon>Alphaproteobacteria</taxon>
        <taxon>Rhodospirillales</taxon>
        <taxon>Azospirillaceae</taxon>
        <taxon>Nitrospirillum</taxon>
    </lineage>
</organism>